<protein>
    <submittedName>
        <fullName evidence="7">ATP-grasp domain-containing protein</fullName>
    </submittedName>
</protein>
<evidence type="ECO:0000256" key="2">
    <source>
        <dbReference type="ARBA" id="ARBA00022741"/>
    </source>
</evidence>
<dbReference type="PROSITE" id="PS50975">
    <property type="entry name" value="ATP_GRASP"/>
    <property type="match status" value="1"/>
</dbReference>
<dbReference type="InterPro" id="IPR011761">
    <property type="entry name" value="ATP-grasp"/>
</dbReference>
<dbReference type="InterPro" id="IPR005481">
    <property type="entry name" value="BC-like_N"/>
</dbReference>
<reference evidence="7" key="2">
    <citation type="submission" date="2021-09" db="EMBL/GenBank/DDBJ databases">
        <authorList>
            <person name="Gilroy R."/>
        </authorList>
    </citation>
    <scope>NUCLEOTIDE SEQUENCE</scope>
    <source>
        <strain evidence="7">ChiGjej5B5-7349</strain>
    </source>
</reference>
<sequence>MSTVLVANRGEIAVRIIDAVHAVGMTAAAIHTSDDDAHIRHADEAILLDGVGAAPYLDIDQVVAAAVTAGATHLHPGYGFLSENPALARACAEAGVTFVGPSPETLDIFGDKARARQLAASAGVPVVPATGIDPTLEEAQEFLREHGDVMVKATAGGGGRGLRRVTDPDDLAGAIEECAREAQLHFGSAQHFIEKYVDHPHHVEFQVIGDGTSHQHLGERDCSVQRRNQKIVEIAPSPSLTPQLRTRMAAAALSIAAAVDLTSLATVEFLVADGAFYFMEVNPRLQVEHTVTEEVTGIDLVATQLRVSLSRSLADLSLEHPPAAHGFAVQVRVNAETIDEDGEITPHAGPVDDLAIP</sequence>
<dbReference type="InterPro" id="IPR011764">
    <property type="entry name" value="Biotin_carboxylation_dom"/>
</dbReference>
<evidence type="ECO:0000256" key="1">
    <source>
        <dbReference type="ARBA" id="ARBA00022598"/>
    </source>
</evidence>
<dbReference type="EMBL" id="DYUK01000258">
    <property type="protein sequence ID" value="HJG81078.1"/>
    <property type="molecule type" value="Genomic_DNA"/>
</dbReference>
<evidence type="ECO:0000313" key="8">
    <source>
        <dbReference type="Proteomes" id="UP000784435"/>
    </source>
</evidence>
<feature type="non-terminal residue" evidence="7">
    <location>
        <position position="357"/>
    </location>
</feature>
<feature type="domain" description="ATP-grasp" evidence="5">
    <location>
        <begin position="116"/>
        <end position="309"/>
    </location>
</feature>
<dbReference type="InterPro" id="IPR016185">
    <property type="entry name" value="PreATP-grasp_dom_sf"/>
</dbReference>
<dbReference type="PROSITE" id="PS50979">
    <property type="entry name" value="BC"/>
    <property type="match status" value="1"/>
</dbReference>
<proteinExistence type="predicted"/>
<dbReference type="InterPro" id="IPR051602">
    <property type="entry name" value="ACC_Biotin_Carboxylase"/>
</dbReference>
<name>A0A921MFB8_9MICO</name>
<keyword evidence="3 4" id="KW-0067">ATP-binding</keyword>
<dbReference type="PANTHER" id="PTHR48095:SF5">
    <property type="entry name" value="BLL7292 PROTEIN"/>
    <property type="match status" value="1"/>
</dbReference>
<reference evidence="7" key="1">
    <citation type="journal article" date="2021" name="PeerJ">
        <title>Extensive microbial diversity within the chicken gut microbiome revealed by metagenomics and culture.</title>
        <authorList>
            <person name="Gilroy R."/>
            <person name="Ravi A."/>
            <person name="Getino M."/>
            <person name="Pursley I."/>
            <person name="Horton D.L."/>
            <person name="Alikhan N.F."/>
            <person name="Baker D."/>
            <person name="Gharbi K."/>
            <person name="Hall N."/>
            <person name="Watson M."/>
            <person name="Adriaenssens E.M."/>
            <person name="Foster-Nyarko E."/>
            <person name="Jarju S."/>
            <person name="Secka A."/>
            <person name="Antonio M."/>
            <person name="Oren A."/>
            <person name="Chaudhuri R.R."/>
            <person name="La Ragione R."/>
            <person name="Hildebrand F."/>
            <person name="Pallen M.J."/>
        </authorList>
    </citation>
    <scope>NUCLEOTIDE SEQUENCE</scope>
    <source>
        <strain evidence="7">ChiGjej5B5-7349</strain>
    </source>
</reference>
<keyword evidence="2 4" id="KW-0547">Nucleotide-binding</keyword>
<dbReference type="Gene3D" id="3.30.470.20">
    <property type="entry name" value="ATP-grasp fold, B domain"/>
    <property type="match status" value="1"/>
</dbReference>
<evidence type="ECO:0000259" key="6">
    <source>
        <dbReference type="PROSITE" id="PS50979"/>
    </source>
</evidence>
<dbReference type="AlphaFoldDB" id="A0A921MFB8"/>
<dbReference type="PANTHER" id="PTHR48095">
    <property type="entry name" value="PYRUVATE CARBOXYLASE SUBUNIT A"/>
    <property type="match status" value="1"/>
</dbReference>
<evidence type="ECO:0000313" key="7">
    <source>
        <dbReference type="EMBL" id="HJG81078.1"/>
    </source>
</evidence>
<dbReference type="Proteomes" id="UP000784435">
    <property type="component" value="Unassembled WGS sequence"/>
</dbReference>
<dbReference type="GO" id="GO:0016874">
    <property type="term" value="F:ligase activity"/>
    <property type="evidence" value="ECO:0007669"/>
    <property type="project" value="UniProtKB-KW"/>
</dbReference>
<dbReference type="InterPro" id="IPR005479">
    <property type="entry name" value="CPAse_ATP-bd"/>
</dbReference>
<evidence type="ECO:0000256" key="3">
    <source>
        <dbReference type="ARBA" id="ARBA00022840"/>
    </source>
</evidence>
<dbReference type="Pfam" id="PF00289">
    <property type="entry name" value="Biotin_carb_N"/>
    <property type="match status" value="1"/>
</dbReference>
<keyword evidence="1" id="KW-0436">Ligase</keyword>
<evidence type="ECO:0000259" key="5">
    <source>
        <dbReference type="PROSITE" id="PS50975"/>
    </source>
</evidence>
<feature type="domain" description="Biotin carboxylation" evidence="6">
    <location>
        <begin position="1"/>
        <end position="357"/>
    </location>
</feature>
<accession>A0A921MFB8</accession>
<dbReference type="Pfam" id="PF02786">
    <property type="entry name" value="CPSase_L_D2"/>
    <property type="match status" value="1"/>
</dbReference>
<dbReference type="SUPFAM" id="SSF56059">
    <property type="entry name" value="Glutathione synthetase ATP-binding domain-like"/>
    <property type="match status" value="1"/>
</dbReference>
<dbReference type="PROSITE" id="PS00867">
    <property type="entry name" value="CPSASE_2"/>
    <property type="match status" value="1"/>
</dbReference>
<evidence type="ECO:0000256" key="4">
    <source>
        <dbReference type="PROSITE-ProRule" id="PRU00409"/>
    </source>
</evidence>
<organism evidence="7 8">
    <name type="scientific">Brevibacterium senegalense</name>
    <dbReference type="NCBI Taxonomy" id="1033736"/>
    <lineage>
        <taxon>Bacteria</taxon>
        <taxon>Bacillati</taxon>
        <taxon>Actinomycetota</taxon>
        <taxon>Actinomycetes</taxon>
        <taxon>Micrococcales</taxon>
        <taxon>Brevibacteriaceae</taxon>
        <taxon>Brevibacterium</taxon>
    </lineage>
</organism>
<gene>
    <name evidence="7" type="ORF">K8V08_11780</name>
</gene>
<dbReference type="GO" id="GO:0005524">
    <property type="term" value="F:ATP binding"/>
    <property type="evidence" value="ECO:0007669"/>
    <property type="project" value="UniProtKB-UniRule"/>
</dbReference>
<comment type="caution">
    <text evidence="7">The sequence shown here is derived from an EMBL/GenBank/DDBJ whole genome shotgun (WGS) entry which is preliminary data.</text>
</comment>
<dbReference type="SUPFAM" id="SSF52440">
    <property type="entry name" value="PreATP-grasp domain"/>
    <property type="match status" value="1"/>
</dbReference>
<dbReference type="GO" id="GO:0046872">
    <property type="term" value="F:metal ion binding"/>
    <property type="evidence" value="ECO:0007669"/>
    <property type="project" value="InterPro"/>
</dbReference>